<dbReference type="InterPro" id="IPR050452">
    <property type="entry name" value="Metacaspase"/>
</dbReference>
<evidence type="ECO:0000256" key="1">
    <source>
        <dbReference type="ARBA" id="ARBA00009005"/>
    </source>
</evidence>
<accession>A0A8D7FMK2</accession>
<evidence type="ECO:0000313" key="3">
    <source>
        <dbReference type="EMBL" id="CAG1859408.1"/>
    </source>
</evidence>
<evidence type="ECO:0000256" key="2">
    <source>
        <dbReference type="SAM" id="MobiDB-lite"/>
    </source>
</evidence>
<proteinExistence type="inferred from homology"/>
<feature type="compositionally biased region" description="Pro residues" evidence="2">
    <location>
        <begin position="1"/>
        <end position="10"/>
    </location>
</feature>
<dbReference type="AlphaFoldDB" id="A0A8D7FMK2"/>
<dbReference type="PANTHER" id="PTHR48104:SF30">
    <property type="entry name" value="METACASPASE-1"/>
    <property type="match status" value="1"/>
</dbReference>
<sequence length="74" mass="7999">MAGLSPPPKPGGGERKIAPPPKPGVSERKKAVICGVTDRNTPNELMGCINDAKCMKYLLINRYSFPKSNVIMLT</sequence>
<reference evidence="3" key="1">
    <citation type="submission" date="2021-03" db="EMBL/GenBank/DDBJ databases">
        <authorList>
            <consortium name="Genoscope - CEA"/>
            <person name="William W."/>
        </authorList>
    </citation>
    <scope>NUCLEOTIDE SEQUENCE</scope>
    <source>
        <strain evidence="3">Doubled-haploid Pahang</strain>
    </source>
</reference>
<feature type="region of interest" description="Disordered" evidence="2">
    <location>
        <begin position="1"/>
        <end position="28"/>
    </location>
</feature>
<organism evidence="3">
    <name type="scientific">Musa acuminata subsp. malaccensis</name>
    <name type="common">Wild banana</name>
    <name type="synonym">Musa malaccensis</name>
    <dbReference type="NCBI Taxonomy" id="214687"/>
    <lineage>
        <taxon>Eukaryota</taxon>
        <taxon>Viridiplantae</taxon>
        <taxon>Streptophyta</taxon>
        <taxon>Embryophyta</taxon>
        <taxon>Tracheophyta</taxon>
        <taxon>Spermatophyta</taxon>
        <taxon>Magnoliopsida</taxon>
        <taxon>Liliopsida</taxon>
        <taxon>Zingiberales</taxon>
        <taxon>Musaceae</taxon>
        <taxon>Musa</taxon>
    </lineage>
</organism>
<dbReference type="Gene3D" id="3.40.50.12660">
    <property type="match status" value="1"/>
</dbReference>
<name>A0A8D7FMK2_MUSAM</name>
<protein>
    <submittedName>
        <fullName evidence="3">(wild Malaysian banana) hypothetical protein</fullName>
    </submittedName>
</protein>
<comment type="similarity">
    <text evidence="1">Belongs to the peptidase C14B family.</text>
</comment>
<dbReference type="EMBL" id="HG996466">
    <property type="protein sequence ID" value="CAG1859408.1"/>
    <property type="molecule type" value="Genomic_DNA"/>
</dbReference>
<feature type="non-terminal residue" evidence="3">
    <location>
        <position position="74"/>
    </location>
</feature>
<gene>
    <name evidence="3" type="ORF">GSMUA_297030.1</name>
</gene>
<dbReference type="PANTHER" id="PTHR48104">
    <property type="entry name" value="METACASPASE-4"/>
    <property type="match status" value="1"/>
</dbReference>